<name>A0A5N6MGD1_9MICC</name>
<proteinExistence type="predicted"/>
<keyword evidence="3" id="KW-1185">Reference proteome</keyword>
<dbReference type="Gene3D" id="2.60.40.10">
    <property type="entry name" value="Immunoglobulins"/>
    <property type="match status" value="1"/>
</dbReference>
<dbReference type="PROSITE" id="PS50093">
    <property type="entry name" value="PKD"/>
    <property type="match status" value="1"/>
</dbReference>
<dbReference type="InterPro" id="IPR013783">
    <property type="entry name" value="Ig-like_fold"/>
</dbReference>
<accession>A0A5N6MGD1</accession>
<evidence type="ECO:0000313" key="2">
    <source>
        <dbReference type="EMBL" id="KAD3515491.1"/>
    </source>
</evidence>
<organism evidence="2 3">
    <name type="scientific">Arthrobacter yangruifuii</name>
    <dbReference type="NCBI Taxonomy" id="2606616"/>
    <lineage>
        <taxon>Bacteria</taxon>
        <taxon>Bacillati</taxon>
        <taxon>Actinomycetota</taxon>
        <taxon>Actinomycetes</taxon>
        <taxon>Micrococcales</taxon>
        <taxon>Micrococcaceae</taxon>
        <taxon>Arthrobacter</taxon>
    </lineage>
</organism>
<gene>
    <name evidence="2" type="ORF">GD627_12580</name>
</gene>
<dbReference type="GO" id="GO:0005975">
    <property type="term" value="P:carbohydrate metabolic process"/>
    <property type="evidence" value="ECO:0007669"/>
    <property type="project" value="UniProtKB-ARBA"/>
</dbReference>
<evidence type="ECO:0000259" key="1">
    <source>
        <dbReference type="PROSITE" id="PS50093"/>
    </source>
</evidence>
<protein>
    <recommendedName>
        <fullName evidence="1">PKD domain-containing protein</fullName>
    </recommendedName>
</protein>
<reference evidence="2 3" key="1">
    <citation type="submission" date="2019-08" db="EMBL/GenBank/DDBJ databases">
        <title>Arthrobacter sp. nov., isolated from plateau pika and Tibetan wild ass.</title>
        <authorList>
            <person name="Ge Y."/>
        </authorList>
    </citation>
    <scope>NUCLEOTIDE SEQUENCE [LARGE SCALE GENOMIC DNA]</scope>
    <source>
        <strain evidence="2 3">785</strain>
    </source>
</reference>
<feature type="domain" description="PKD" evidence="1">
    <location>
        <begin position="45"/>
        <end position="96"/>
    </location>
</feature>
<evidence type="ECO:0000313" key="3">
    <source>
        <dbReference type="Proteomes" id="UP000326852"/>
    </source>
</evidence>
<dbReference type="AlphaFoldDB" id="A0A5N6MGD1"/>
<dbReference type="Proteomes" id="UP000326852">
    <property type="component" value="Unassembled WGS sequence"/>
</dbReference>
<sequence>MAAGKVVLQPSPHTLVGMETNVYIDAAEQTFEMVLLDQTIRIIATPTEFELNYGDGSVYGPTSTPGAPLHQDRWGEQTQTSHRYAASGDYQVVATVHFSGTYSVNGGPMIPIDGRAAVPSEPQTLRVWRAETRSVADNCLINPGGVGC</sequence>
<comment type="caution">
    <text evidence="2">The sequence shown here is derived from an EMBL/GenBank/DDBJ whole genome shotgun (WGS) entry which is preliminary data.</text>
</comment>
<dbReference type="EMBL" id="VTFX01000005">
    <property type="protein sequence ID" value="KAD3515491.1"/>
    <property type="molecule type" value="Genomic_DNA"/>
</dbReference>
<dbReference type="InterPro" id="IPR000601">
    <property type="entry name" value="PKD_dom"/>
</dbReference>